<proteinExistence type="predicted"/>
<feature type="region of interest" description="Disordered" evidence="1">
    <location>
        <begin position="86"/>
        <end position="105"/>
    </location>
</feature>
<feature type="compositionally biased region" description="Polar residues" evidence="1">
    <location>
        <begin position="436"/>
        <end position="448"/>
    </location>
</feature>
<keyword evidence="5" id="KW-1185">Reference proteome</keyword>
<reference evidence="3" key="2">
    <citation type="submission" date="2016-05" db="EMBL/GenBank/DDBJ databases">
        <title>Comparative analysis highlights variable genome content of wheat rusts and divergence of the mating loci.</title>
        <authorList>
            <person name="Cuomo C.A."/>
            <person name="Bakkeren G."/>
            <person name="Szabo L."/>
            <person name="Khalil H."/>
            <person name="Joly D."/>
            <person name="Goldberg J."/>
            <person name="Young S."/>
            <person name="Zeng Q."/>
            <person name="Fellers J."/>
        </authorList>
    </citation>
    <scope>NUCLEOTIDE SEQUENCE [LARGE SCALE GENOMIC DNA]</scope>
    <source>
        <strain evidence="3">1-1 BBBD Race 1</strain>
    </source>
</reference>
<feature type="transmembrane region" description="Helical" evidence="2">
    <location>
        <begin position="776"/>
        <end position="799"/>
    </location>
</feature>
<dbReference type="EMBL" id="ADAS02000093">
    <property type="protein sequence ID" value="OAV90861.1"/>
    <property type="molecule type" value="Genomic_DNA"/>
</dbReference>
<dbReference type="Proteomes" id="UP000005240">
    <property type="component" value="Unassembled WGS sequence"/>
</dbReference>
<feature type="compositionally biased region" description="Polar residues" evidence="1">
    <location>
        <begin position="389"/>
        <end position="400"/>
    </location>
</feature>
<feature type="compositionally biased region" description="Polar residues" evidence="1">
    <location>
        <begin position="533"/>
        <end position="542"/>
    </location>
</feature>
<feature type="region of interest" description="Disordered" evidence="1">
    <location>
        <begin position="283"/>
        <end position="448"/>
    </location>
</feature>
<keyword evidence="2" id="KW-0812">Transmembrane</keyword>
<gene>
    <name evidence="3" type="ORF">PTTG_02198</name>
</gene>
<feature type="compositionally biased region" description="Polar residues" evidence="1">
    <location>
        <begin position="88"/>
        <end position="105"/>
    </location>
</feature>
<dbReference type="STRING" id="630390.A0A0C4EN58"/>
<reference evidence="4 5" key="3">
    <citation type="journal article" date="2017" name="G3 (Bethesda)">
        <title>Comparative analysis highlights variable genome content of wheat rusts and divergence of the mating loci.</title>
        <authorList>
            <person name="Cuomo C.A."/>
            <person name="Bakkeren G."/>
            <person name="Khalil H.B."/>
            <person name="Panwar V."/>
            <person name="Joly D."/>
            <person name="Linning R."/>
            <person name="Sakthikumar S."/>
            <person name="Song X."/>
            <person name="Adiconis X."/>
            <person name="Fan L."/>
            <person name="Goldberg J.M."/>
            <person name="Levin J.Z."/>
            <person name="Young S."/>
            <person name="Zeng Q."/>
            <person name="Anikster Y."/>
            <person name="Bruce M."/>
            <person name="Wang M."/>
            <person name="Yin C."/>
            <person name="McCallum B."/>
            <person name="Szabo L.J."/>
            <person name="Hulbert S."/>
            <person name="Chen X."/>
            <person name="Fellers J.P."/>
        </authorList>
    </citation>
    <scope>NUCLEOTIDE SEQUENCE</scope>
    <source>
        <strain evidence="5">Isolate 1-1 / race 1 (BBBD)</strain>
        <strain evidence="4">isolate 1-1 / race 1 (BBBD)</strain>
    </source>
</reference>
<feature type="region of interest" description="Disordered" evidence="1">
    <location>
        <begin position="640"/>
        <end position="687"/>
    </location>
</feature>
<feature type="compositionally biased region" description="Polar residues" evidence="1">
    <location>
        <begin position="307"/>
        <end position="339"/>
    </location>
</feature>
<feature type="compositionally biased region" description="Low complexity" evidence="1">
    <location>
        <begin position="881"/>
        <end position="905"/>
    </location>
</feature>
<name>A0A0C4EN58_PUCT1</name>
<dbReference type="OrthoDB" id="2500354at2759"/>
<keyword evidence="2" id="KW-1133">Transmembrane helix</keyword>
<feature type="region of interest" description="Disordered" evidence="1">
    <location>
        <begin position="721"/>
        <end position="750"/>
    </location>
</feature>
<evidence type="ECO:0000256" key="1">
    <source>
        <dbReference type="SAM" id="MobiDB-lite"/>
    </source>
</evidence>
<dbReference type="VEuPathDB" id="FungiDB:PTTG_02198"/>
<feature type="region of interest" description="Disordered" evidence="1">
    <location>
        <begin position="463"/>
        <end position="575"/>
    </location>
</feature>
<evidence type="ECO:0000313" key="3">
    <source>
        <dbReference type="EMBL" id="OAV90861.1"/>
    </source>
</evidence>
<protein>
    <submittedName>
        <fullName evidence="3 4">Uncharacterized protein</fullName>
    </submittedName>
</protein>
<evidence type="ECO:0000313" key="5">
    <source>
        <dbReference type="Proteomes" id="UP000005240"/>
    </source>
</evidence>
<evidence type="ECO:0000313" key="4">
    <source>
        <dbReference type="EnsemblFungi" id="PTTG_02198-t43_1-p1"/>
    </source>
</evidence>
<feature type="compositionally biased region" description="Polar residues" evidence="1">
    <location>
        <begin position="358"/>
        <end position="379"/>
    </location>
</feature>
<dbReference type="OMA" id="LECLHYL"/>
<keyword evidence="2" id="KW-0472">Membrane</keyword>
<reference evidence="3" key="1">
    <citation type="submission" date="2009-11" db="EMBL/GenBank/DDBJ databases">
        <authorList>
            <consortium name="The Broad Institute Genome Sequencing Platform"/>
            <person name="Ward D."/>
            <person name="Feldgarden M."/>
            <person name="Earl A."/>
            <person name="Young S.K."/>
            <person name="Zeng Q."/>
            <person name="Koehrsen M."/>
            <person name="Alvarado L."/>
            <person name="Berlin A."/>
            <person name="Bochicchio J."/>
            <person name="Borenstein D."/>
            <person name="Chapman S.B."/>
            <person name="Chen Z."/>
            <person name="Engels R."/>
            <person name="Freedman E."/>
            <person name="Gellesch M."/>
            <person name="Goldberg J."/>
            <person name="Griggs A."/>
            <person name="Gujja S."/>
            <person name="Heilman E."/>
            <person name="Heiman D."/>
            <person name="Hepburn T."/>
            <person name="Howarth C."/>
            <person name="Jen D."/>
            <person name="Larson L."/>
            <person name="Lewis B."/>
            <person name="Mehta T."/>
            <person name="Park D."/>
            <person name="Pearson M."/>
            <person name="Roberts A."/>
            <person name="Saif S."/>
            <person name="Shea T."/>
            <person name="Shenoy N."/>
            <person name="Sisk P."/>
            <person name="Stolte C."/>
            <person name="Sykes S."/>
            <person name="Thomson T."/>
            <person name="Walk T."/>
            <person name="White J."/>
            <person name="Yandava C."/>
            <person name="Izard J."/>
            <person name="Baranova O.V."/>
            <person name="Blanton J.M."/>
            <person name="Tanner A.C."/>
            <person name="Dewhirst F.E."/>
            <person name="Haas B."/>
            <person name="Nusbaum C."/>
            <person name="Birren B."/>
        </authorList>
    </citation>
    <scope>NUCLEOTIDE SEQUENCE [LARGE SCALE GENOMIC DNA]</scope>
    <source>
        <strain evidence="3">1-1 BBBD Race 1</strain>
    </source>
</reference>
<accession>A0A0C4EN58</accession>
<dbReference type="EnsemblFungi" id="PTTG_02198-t43_1">
    <property type="protein sequence ID" value="PTTG_02198-t43_1-p1"/>
    <property type="gene ID" value="PTTG_02198"/>
</dbReference>
<sequence length="943" mass="104506">MRVATTSRTNTPEAATKESSKFDEHLKCFQIVLENLDQCRKDESLIASRLLHPSSRDPARILELLWKIQRNESLVGLLARGFDRHQARTNSPTSASPLPSNLPKLTNETKLKRRVHLVKLSILWMQIHCLQTILNDLTKDHNHQVFQCHPSQQVLKHYFSLSASSYHCTTPSPYLSRLLTTPSCANAFVGAGEDFFKIWEALPDHLTIRPQARLATRVANFPHLSAQLDLLAQALNVSETYSDPLDLIKSCARALIRQTLDWTLDAYHNATNVARRASLFASRPSPLSNQAEPRVNPTIESELPTISRPTVQNNPTESQQTNHITQSPSQSVQTPNKSIVPSRDRSNSPINKNHRAQTPKSPDRSSPSVNQSHRAQTPKSPGEHPLLSHSKNQDATSNPVLFQPAPDCLATTDAGQVDGPATPQSSLQKTNDPRNQDLTPLSQTINGSLAPEDTQSILSVPATQGQLAPGHSDEVSSTNASPSTRPITDQDSSEKTNGPCDQGLSLPFQNLNSSPAPNKSHSTLPITEGRTAANDSVETLSSTDKHLGPRPETPQTCVGEESNLQPTPEPSRVPSQITGSLTHVVVTGADQKHLSPLLTRSLIFSLRQNHLECLHYLSEHPRLRVHRNLQHALLSKVRHSMGPLTDGSVANAEDPRDKPTNRKRRRSTDCGGQARQKRQHLDPIVEFENQKSSKKILKEFRDSPRLSSAFEQARSMALQNNSEANDDPDHESDHSSGSESTENSSVADDQDVELDPSIVEKLKANAAQFGKQETSIFARLMFFVRLWNFIVIVYFYSLVNQIQVHYYIRLETASSLPRPLVNHSSKIRRQPDSPSLLDEEGSCLSIQAYQIHFTHCTRSNLPLLQRKLTSFPYPDQTQARSANNPPSRPSSSDSQSTSSSDTRPAQLPASILSSSFGQPAKQDHQPGRRRGRSLHPQGQISRP</sequence>
<dbReference type="AlphaFoldDB" id="A0A0C4EN58"/>
<feature type="region of interest" description="Disordered" evidence="1">
    <location>
        <begin position="874"/>
        <end position="943"/>
    </location>
</feature>
<feature type="compositionally biased region" description="Polar residues" evidence="1">
    <location>
        <begin position="475"/>
        <end position="490"/>
    </location>
</feature>
<organism evidence="3">
    <name type="scientific">Puccinia triticina (isolate 1-1 / race 1 (BBBD))</name>
    <name type="common">Brown leaf rust fungus</name>
    <dbReference type="NCBI Taxonomy" id="630390"/>
    <lineage>
        <taxon>Eukaryota</taxon>
        <taxon>Fungi</taxon>
        <taxon>Dikarya</taxon>
        <taxon>Basidiomycota</taxon>
        <taxon>Pucciniomycotina</taxon>
        <taxon>Pucciniomycetes</taxon>
        <taxon>Pucciniales</taxon>
        <taxon>Pucciniaceae</taxon>
        <taxon>Puccinia</taxon>
    </lineage>
</organism>
<reference evidence="4" key="4">
    <citation type="submission" date="2025-05" db="UniProtKB">
        <authorList>
            <consortium name="EnsemblFungi"/>
        </authorList>
    </citation>
    <scope>IDENTIFICATION</scope>
    <source>
        <strain evidence="4">isolate 1-1 / race 1 (BBBD)</strain>
    </source>
</reference>
<feature type="compositionally biased region" description="Polar residues" evidence="1">
    <location>
        <begin position="507"/>
        <end position="525"/>
    </location>
</feature>
<evidence type="ECO:0000256" key="2">
    <source>
        <dbReference type="SAM" id="Phobius"/>
    </source>
</evidence>